<accession>A0A9Q5D017</accession>
<dbReference type="SMART" id="SM00192">
    <property type="entry name" value="LDLa"/>
    <property type="match status" value="1"/>
</dbReference>
<organism evidence="2 3">
    <name type="scientific">Chitinophaga solisilvae</name>
    <dbReference type="NCBI Taxonomy" id="1233460"/>
    <lineage>
        <taxon>Bacteria</taxon>
        <taxon>Pseudomonadati</taxon>
        <taxon>Bacteroidota</taxon>
        <taxon>Chitinophagia</taxon>
        <taxon>Chitinophagales</taxon>
        <taxon>Chitinophagaceae</taxon>
        <taxon>Chitinophaga</taxon>
    </lineage>
</organism>
<dbReference type="AlphaFoldDB" id="A0A9Q5D017"/>
<evidence type="ECO:0000313" key="2">
    <source>
        <dbReference type="EMBL" id="NSL88258.1"/>
    </source>
</evidence>
<dbReference type="Gene3D" id="4.10.400.10">
    <property type="entry name" value="Low-density Lipoprotein Receptor"/>
    <property type="match status" value="1"/>
</dbReference>
<keyword evidence="3" id="KW-1185">Reference proteome</keyword>
<keyword evidence="1" id="KW-1015">Disulfide bond</keyword>
<dbReference type="EMBL" id="RIAR02000001">
    <property type="protein sequence ID" value="NSL88258.1"/>
    <property type="molecule type" value="Genomic_DNA"/>
</dbReference>
<dbReference type="RefSeq" id="WP_160711798.1">
    <property type="nucleotide sequence ID" value="NZ_JAABOK010000002.1"/>
</dbReference>
<gene>
    <name evidence="2" type="ORF">ECE50_015570</name>
</gene>
<dbReference type="SUPFAM" id="SSF57424">
    <property type="entry name" value="LDL receptor-like module"/>
    <property type="match status" value="1"/>
</dbReference>
<dbReference type="InterPro" id="IPR036055">
    <property type="entry name" value="LDL_receptor-like_sf"/>
</dbReference>
<dbReference type="CDD" id="cd00112">
    <property type="entry name" value="LDLa"/>
    <property type="match status" value="1"/>
</dbReference>
<dbReference type="Proteomes" id="UP000281028">
    <property type="component" value="Unassembled WGS sequence"/>
</dbReference>
<evidence type="ECO:0000256" key="1">
    <source>
        <dbReference type="ARBA" id="ARBA00023157"/>
    </source>
</evidence>
<protein>
    <submittedName>
        <fullName evidence="2">Uncharacterized protein</fullName>
    </submittedName>
</protein>
<proteinExistence type="predicted"/>
<comment type="caution">
    <text evidence="2">The sequence shown here is derived from an EMBL/GenBank/DDBJ whole genome shotgun (WGS) entry which is preliminary data.</text>
</comment>
<dbReference type="Pfam" id="PF00057">
    <property type="entry name" value="Ldl_recept_a"/>
    <property type="match status" value="1"/>
</dbReference>
<reference evidence="2" key="1">
    <citation type="submission" date="2020-05" db="EMBL/GenBank/DDBJ databases">
        <title>Chitinophaga laudate sp. nov., isolated from a tropical peat swamp.</title>
        <authorList>
            <person name="Goh C.B.S."/>
            <person name="Lee M.S."/>
            <person name="Parimannan S."/>
            <person name="Pasbakhsh P."/>
            <person name="Yule C.M."/>
            <person name="Rajandas H."/>
            <person name="Loke S."/>
            <person name="Croft L."/>
            <person name="Tan J.B.L."/>
        </authorList>
    </citation>
    <scope>NUCLEOTIDE SEQUENCE</scope>
    <source>
        <strain evidence="2">Mgbs1</strain>
    </source>
</reference>
<evidence type="ECO:0000313" key="3">
    <source>
        <dbReference type="Proteomes" id="UP000281028"/>
    </source>
</evidence>
<name>A0A9Q5D017_9BACT</name>
<dbReference type="PROSITE" id="PS50068">
    <property type="entry name" value="LDLRA_2"/>
    <property type="match status" value="1"/>
</dbReference>
<dbReference type="InterPro" id="IPR002172">
    <property type="entry name" value="LDrepeatLR_classA_rpt"/>
</dbReference>
<sequence>MKKITLKNLDASGIQPLSAENMRTITGGISRNRKCPITEFECNDGSCISPSLINDGKNDCPDGEDEFPIE</sequence>